<dbReference type="EMBL" id="BAAANY010000031">
    <property type="protein sequence ID" value="GAA1706626.1"/>
    <property type="molecule type" value="Genomic_DNA"/>
</dbReference>
<comment type="caution">
    <text evidence="2">The sequence shown here is derived from an EMBL/GenBank/DDBJ whole genome shotgun (WGS) entry which is preliminary data.</text>
</comment>
<evidence type="ECO:0000256" key="1">
    <source>
        <dbReference type="SAM" id="MobiDB-lite"/>
    </source>
</evidence>
<reference evidence="2 3" key="1">
    <citation type="journal article" date="2019" name="Int. J. Syst. Evol. Microbiol.">
        <title>The Global Catalogue of Microorganisms (GCM) 10K type strain sequencing project: providing services to taxonomists for standard genome sequencing and annotation.</title>
        <authorList>
            <consortium name="The Broad Institute Genomics Platform"/>
            <consortium name="The Broad Institute Genome Sequencing Center for Infectious Disease"/>
            <person name="Wu L."/>
            <person name="Ma J."/>
        </authorList>
    </citation>
    <scope>NUCLEOTIDE SEQUENCE [LARGE SCALE GENOMIC DNA]</scope>
    <source>
        <strain evidence="2 3">JCM 14718</strain>
    </source>
</reference>
<organism evidence="2 3">
    <name type="scientific">Fodinicola feengrottensis</name>
    <dbReference type="NCBI Taxonomy" id="435914"/>
    <lineage>
        <taxon>Bacteria</taxon>
        <taxon>Bacillati</taxon>
        <taxon>Actinomycetota</taxon>
        <taxon>Actinomycetes</taxon>
        <taxon>Mycobacteriales</taxon>
        <taxon>Fodinicola</taxon>
    </lineage>
</organism>
<sequence>MVGVVGLVFLGGAWMYRQRTRQKLRMPTDTESRRIAAPLGRIAARHADLGILGPDLTDVILAGTAFGAYVNKAPLADGPDINPNLAEQPEQTDYLEN</sequence>
<name>A0ABN2IK44_9ACTN</name>
<dbReference type="RefSeq" id="WP_344314064.1">
    <property type="nucleotide sequence ID" value="NZ_BAAANY010000031.1"/>
</dbReference>
<evidence type="ECO:0000313" key="2">
    <source>
        <dbReference type="EMBL" id="GAA1706626.1"/>
    </source>
</evidence>
<gene>
    <name evidence="2" type="ORF">GCM10009765_65100</name>
</gene>
<dbReference type="Proteomes" id="UP001500618">
    <property type="component" value="Unassembled WGS sequence"/>
</dbReference>
<accession>A0ABN2IK44</accession>
<feature type="region of interest" description="Disordered" evidence="1">
    <location>
        <begin position="78"/>
        <end position="97"/>
    </location>
</feature>
<proteinExistence type="predicted"/>
<keyword evidence="3" id="KW-1185">Reference proteome</keyword>
<evidence type="ECO:0000313" key="3">
    <source>
        <dbReference type="Proteomes" id="UP001500618"/>
    </source>
</evidence>
<protein>
    <submittedName>
        <fullName evidence="2">Uncharacterized protein</fullName>
    </submittedName>
</protein>